<dbReference type="SUPFAM" id="SSF56935">
    <property type="entry name" value="Porins"/>
    <property type="match status" value="1"/>
</dbReference>
<dbReference type="SUPFAM" id="SSF49464">
    <property type="entry name" value="Carboxypeptidase regulatory domain-like"/>
    <property type="match status" value="1"/>
</dbReference>
<dbReference type="InterPro" id="IPR012910">
    <property type="entry name" value="Plug_dom"/>
</dbReference>
<sequence>MCGMKKTIFTSLFVLIGLAAFAQTGLLRGTIIDKQYGEPAINALIKVEGTSIQGLTDFDGNYSVTVPVGTYTVRVSSFGYSDFVVSGVTITEGKVTIQDGVLEPASEVIGEITITAQASRNSEAGIMIQRKNASNVMDGLSSQSFRRVGDGNLSAAIGRVTGVSVQDGKYVYVRGLGDRYTKTTLNGMTIPGLDPDKNAVQIDIFPTKTLENVMIYKTFSSNLYGDFTGGLVNVETKSFPEHATTQLSVGATYIPTMHFNNDFILYDGGSFDWAGFDDGGRSFPMSKFERVPAAPNATSTELTRGFGKQMAAQSATAIPNMSISFNTGDQINSESGRTYGYNFVVNYQLQNTFYEDYESNTYLKPIGNTDTELFRDERRVGALGQRTAQWSALGSGAMKWNTNSLELLVLHSQSGESSAARRTAQNYNQTGATLLEDILTYSQRSLTTAMVIGKHKVGDWNLEWNNAFTKSRVYDPDFRTTSISITGGDTSLSVGNGAGINRFWRDLNEWNESARLDLSKNWGETGKLSFGGVVVLKSRDFEILNTNFRRGNTSDIDVNPDWFFEDENIYSASNPDGTYVRYNYEASNSFTSGQQVYAGYIQNEHNVLLRLKLIYGLRVEQAMMTYTGETQPGPSYEVYDKAETLNELNFLPSFAAIYDLNESMKLRASYGRTLARPSFKEKSAAQIFDPISKRTFIGNLDLEQTTVNNFDLRYEWFFEGADVFAVSGFYKNFTNHIEMVSYQTAPDNLSPRNAGSSTVFGAEIELSKSLASLGGFFEKLKVGGNFSYVESRVDLHSVIVDDNGTTEYELRQQYLRDGEELKDYRSMAGQAPYTFNFNLNYGDPETGTNVSVAYNVQGTFLAIVGSGRVPDVYTVPFNSLNVNAYKDFGSERQHRITLGVQNALDGERHNVYRSFGAQDETYSRYKPGVGVTVKYSYTF</sequence>
<evidence type="ECO:0000256" key="4">
    <source>
        <dbReference type="RuleBase" id="RU003357"/>
    </source>
</evidence>
<dbReference type="Pfam" id="PF00593">
    <property type="entry name" value="TonB_dep_Rec_b-barrel"/>
    <property type="match status" value="1"/>
</dbReference>
<keyword evidence="3" id="KW-0998">Cell outer membrane</keyword>
<organism evidence="8 9">
    <name type="scientific">Phaeocystidibacter marisrubri</name>
    <dbReference type="NCBI Taxonomy" id="1577780"/>
    <lineage>
        <taxon>Bacteria</taxon>
        <taxon>Pseudomonadati</taxon>
        <taxon>Bacteroidota</taxon>
        <taxon>Flavobacteriia</taxon>
        <taxon>Flavobacteriales</taxon>
        <taxon>Phaeocystidibacteraceae</taxon>
        <taxon>Phaeocystidibacter</taxon>
    </lineage>
</organism>
<evidence type="ECO:0000256" key="1">
    <source>
        <dbReference type="ARBA" id="ARBA00004442"/>
    </source>
</evidence>
<evidence type="ECO:0000259" key="7">
    <source>
        <dbReference type="Pfam" id="PF07715"/>
    </source>
</evidence>
<evidence type="ECO:0000313" key="8">
    <source>
        <dbReference type="EMBL" id="KAB2816873.1"/>
    </source>
</evidence>
<feature type="chain" id="PRO_5026775453" evidence="5">
    <location>
        <begin position="23"/>
        <end position="939"/>
    </location>
</feature>
<evidence type="ECO:0000256" key="2">
    <source>
        <dbReference type="ARBA" id="ARBA00023136"/>
    </source>
</evidence>
<dbReference type="AlphaFoldDB" id="A0A6L3ZGY2"/>
<keyword evidence="9" id="KW-1185">Reference proteome</keyword>
<accession>A0A6L3ZGY2</accession>
<feature type="domain" description="TonB-dependent receptor-like beta-barrel" evidence="6">
    <location>
        <begin position="458"/>
        <end position="902"/>
    </location>
</feature>
<gene>
    <name evidence="8" type="ORF">F8C82_00305</name>
</gene>
<reference evidence="8 9" key="1">
    <citation type="submission" date="2019-10" db="EMBL/GenBank/DDBJ databases">
        <title>Genome sequence of Phaeocystidibacter marisrubri JCM30614 (type strain).</title>
        <authorList>
            <person name="Bowman J.P."/>
        </authorList>
    </citation>
    <scope>NUCLEOTIDE SEQUENCE [LARGE SCALE GENOMIC DNA]</scope>
    <source>
        <strain evidence="8 9">JCM 30614</strain>
    </source>
</reference>
<evidence type="ECO:0000256" key="5">
    <source>
        <dbReference type="SAM" id="SignalP"/>
    </source>
</evidence>
<feature type="domain" description="TonB-dependent receptor plug" evidence="7">
    <location>
        <begin position="135"/>
        <end position="228"/>
    </location>
</feature>
<dbReference type="GO" id="GO:0009279">
    <property type="term" value="C:cell outer membrane"/>
    <property type="evidence" value="ECO:0007669"/>
    <property type="project" value="UniProtKB-SubCell"/>
</dbReference>
<evidence type="ECO:0000256" key="3">
    <source>
        <dbReference type="ARBA" id="ARBA00023237"/>
    </source>
</evidence>
<keyword evidence="5" id="KW-0732">Signal</keyword>
<comment type="caution">
    <text evidence="8">The sequence shown here is derived from an EMBL/GenBank/DDBJ whole genome shotgun (WGS) entry which is preliminary data.</text>
</comment>
<dbReference type="InterPro" id="IPR037066">
    <property type="entry name" value="Plug_dom_sf"/>
</dbReference>
<dbReference type="PANTHER" id="PTHR40980:SF4">
    <property type="entry name" value="TONB-DEPENDENT RECEPTOR-LIKE BETA-BARREL DOMAIN-CONTAINING PROTEIN"/>
    <property type="match status" value="1"/>
</dbReference>
<proteinExistence type="inferred from homology"/>
<dbReference type="InterPro" id="IPR000531">
    <property type="entry name" value="Beta-barrel_TonB"/>
</dbReference>
<dbReference type="EMBL" id="WBVQ01000001">
    <property type="protein sequence ID" value="KAB2816873.1"/>
    <property type="molecule type" value="Genomic_DNA"/>
</dbReference>
<comment type="subcellular location">
    <subcellularLocation>
        <location evidence="1 4">Cell outer membrane</location>
    </subcellularLocation>
</comment>
<dbReference type="InterPro" id="IPR036942">
    <property type="entry name" value="Beta-barrel_TonB_sf"/>
</dbReference>
<name>A0A6L3ZGY2_9FLAO</name>
<dbReference type="Proteomes" id="UP000484164">
    <property type="component" value="Unassembled WGS sequence"/>
</dbReference>
<dbReference type="PANTHER" id="PTHR40980">
    <property type="entry name" value="PLUG DOMAIN-CONTAINING PROTEIN"/>
    <property type="match status" value="1"/>
</dbReference>
<dbReference type="OrthoDB" id="9768470at2"/>
<evidence type="ECO:0000259" key="6">
    <source>
        <dbReference type="Pfam" id="PF00593"/>
    </source>
</evidence>
<protein>
    <submittedName>
        <fullName evidence="8">TonB-dependent receptor plug domain-containing protein</fullName>
    </submittedName>
</protein>
<keyword evidence="4" id="KW-0798">TonB box</keyword>
<dbReference type="Gene3D" id="2.170.130.10">
    <property type="entry name" value="TonB-dependent receptor, plug domain"/>
    <property type="match status" value="1"/>
</dbReference>
<keyword evidence="8" id="KW-0675">Receptor</keyword>
<evidence type="ECO:0000313" key="9">
    <source>
        <dbReference type="Proteomes" id="UP000484164"/>
    </source>
</evidence>
<comment type="similarity">
    <text evidence="4">Belongs to the TonB-dependent receptor family.</text>
</comment>
<feature type="signal peptide" evidence="5">
    <location>
        <begin position="1"/>
        <end position="22"/>
    </location>
</feature>
<dbReference type="Pfam" id="PF07715">
    <property type="entry name" value="Plug"/>
    <property type="match status" value="1"/>
</dbReference>
<dbReference type="Gene3D" id="2.40.170.20">
    <property type="entry name" value="TonB-dependent receptor, beta-barrel domain"/>
    <property type="match status" value="1"/>
</dbReference>
<dbReference type="InterPro" id="IPR008969">
    <property type="entry name" value="CarboxyPept-like_regulatory"/>
</dbReference>
<keyword evidence="2 4" id="KW-0472">Membrane</keyword>
<dbReference type="Pfam" id="PF13620">
    <property type="entry name" value="CarboxypepD_reg"/>
    <property type="match status" value="1"/>
</dbReference>
<dbReference type="Gene3D" id="2.60.40.1120">
    <property type="entry name" value="Carboxypeptidase-like, regulatory domain"/>
    <property type="match status" value="1"/>
</dbReference>